<dbReference type="InterPro" id="IPR011013">
    <property type="entry name" value="Gal_mutarotase_sf_dom"/>
</dbReference>
<dbReference type="SUPFAM" id="SSF74650">
    <property type="entry name" value="Galactose mutarotase-like"/>
    <property type="match status" value="1"/>
</dbReference>
<evidence type="ECO:0000313" key="6">
    <source>
        <dbReference type="Proteomes" id="UP000280271"/>
    </source>
</evidence>
<keyword evidence="6" id="KW-1185">Reference proteome</keyword>
<comment type="catalytic activity">
    <reaction evidence="1">
        <text>alpha-D-glucose 6-phosphate = beta-D-glucose 6-phosphate</text>
        <dbReference type="Rhea" id="RHEA:16249"/>
        <dbReference type="ChEBI" id="CHEBI:58225"/>
        <dbReference type="ChEBI" id="CHEBI:58247"/>
        <dbReference type="EC" id="5.1.3.15"/>
    </reaction>
</comment>
<reference evidence="5 6" key="1">
    <citation type="submission" date="2018-09" db="EMBL/GenBank/DDBJ databases">
        <title>The draft genome of Acinetobacter sp. strains.</title>
        <authorList>
            <person name="Qin J."/>
            <person name="Feng Y."/>
            <person name="Zong Z."/>
        </authorList>
    </citation>
    <scope>NUCLEOTIDE SEQUENCE [LARGE SCALE GENOMIC DNA]</scope>
    <source>
        <strain evidence="5 6">WCHAc060005</strain>
    </source>
</reference>
<organism evidence="5 6">
    <name type="scientific">Acinetobacter chengduensis</name>
    <dbReference type="NCBI Taxonomy" id="2420890"/>
    <lineage>
        <taxon>Bacteria</taxon>
        <taxon>Pseudomonadati</taxon>
        <taxon>Pseudomonadota</taxon>
        <taxon>Gammaproteobacteria</taxon>
        <taxon>Moraxellales</taxon>
        <taxon>Moraxellaceae</taxon>
        <taxon>Acinetobacter</taxon>
    </lineage>
</organism>
<comment type="similarity">
    <text evidence="2 4">Belongs to the glucose-6-phosphate 1-epimerase family.</text>
</comment>
<name>A0ABX9TWL9_9GAMM</name>
<dbReference type="RefSeq" id="WP_120375745.1">
    <property type="nucleotide sequence ID" value="NZ_RCHC01000008.1"/>
</dbReference>
<dbReference type="InterPro" id="IPR025532">
    <property type="entry name" value="G6P_1-epimerase"/>
</dbReference>
<accession>A0ABX9TWL9</accession>
<gene>
    <name evidence="5" type="ORF">D9K81_09305</name>
</gene>
<dbReference type="CDD" id="cd09020">
    <property type="entry name" value="D-hex-6-P-epi_like"/>
    <property type="match status" value="1"/>
</dbReference>
<dbReference type="Pfam" id="PF01263">
    <property type="entry name" value="Aldose_epim"/>
    <property type="match status" value="1"/>
</dbReference>
<dbReference type="PIRSF" id="PIRSF016020">
    <property type="entry name" value="PHexose_mutarotase"/>
    <property type="match status" value="1"/>
</dbReference>
<proteinExistence type="inferred from homology"/>
<sequence>MQQIQGVSLKKFPNSELEYLSISNQYCDAKIALQGGQILEFYSKVAQRPLLWLSDLNGYQAEKAIRGGIPLCFPWFGAHASQADLPAHGFARNLIWHCDQIKQDETGHYIHLSLTDSEKTRKYWNYAFNLQMKIHCGKNLELIFKLQNTDEKSFEFGFAWHSYFPAHTMQARIIGLNGLDYIDQLDQNKIKQQAEAEITFDAELDRIYSHTAGQFVLQQGNEQSICIASSAKSAVIWNPWVDKAKRMADVADEAWRDFVCVECGQIASATQSLNAGDSIQFELKIRDES</sequence>
<protein>
    <recommendedName>
        <fullName evidence="4">Putative glucose-6-phosphate 1-epimerase</fullName>
        <ecNumber evidence="4">5.1.3.15</ecNumber>
    </recommendedName>
</protein>
<dbReference type="InterPro" id="IPR008183">
    <property type="entry name" value="Aldose_1/G6P_1-epimerase"/>
</dbReference>
<keyword evidence="3 4" id="KW-0413">Isomerase</keyword>
<evidence type="ECO:0000256" key="2">
    <source>
        <dbReference type="ARBA" id="ARBA00005866"/>
    </source>
</evidence>
<dbReference type="EMBL" id="RCHC01000008">
    <property type="protein sequence ID" value="RLL21874.1"/>
    <property type="molecule type" value="Genomic_DNA"/>
</dbReference>
<evidence type="ECO:0000256" key="3">
    <source>
        <dbReference type="ARBA" id="ARBA00023235"/>
    </source>
</evidence>
<dbReference type="Proteomes" id="UP000280271">
    <property type="component" value="Unassembled WGS sequence"/>
</dbReference>
<dbReference type="Gene3D" id="2.70.98.10">
    <property type="match status" value="1"/>
</dbReference>
<dbReference type="PANTHER" id="PTHR11122:SF13">
    <property type="entry name" value="GLUCOSE-6-PHOSPHATE 1-EPIMERASE"/>
    <property type="match status" value="1"/>
</dbReference>
<dbReference type="PANTHER" id="PTHR11122">
    <property type="entry name" value="APOSPORY-ASSOCIATED PROTEIN C-RELATED"/>
    <property type="match status" value="1"/>
</dbReference>
<evidence type="ECO:0000256" key="4">
    <source>
        <dbReference type="PIRNR" id="PIRNR016020"/>
    </source>
</evidence>
<dbReference type="InterPro" id="IPR014718">
    <property type="entry name" value="GH-type_carb-bd"/>
</dbReference>
<comment type="caution">
    <text evidence="5">The sequence shown here is derived from an EMBL/GenBank/DDBJ whole genome shotgun (WGS) entry which is preliminary data.</text>
</comment>
<evidence type="ECO:0000256" key="1">
    <source>
        <dbReference type="ARBA" id="ARBA00001096"/>
    </source>
</evidence>
<dbReference type="EC" id="5.1.3.15" evidence="4"/>
<evidence type="ECO:0000313" key="5">
    <source>
        <dbReference type="EMBL" id="RLL21874.1"/>
    </source>
</evidence>